<gene>
    <name evidence="2" type="ORF">PMG25_00750</name>
</gene>
<reference evidence="2 3" key="1">
    <citation type="submission" date="2023-01" db="EMBL/GenBank/DDBJ databases">
        <title>Novel diversity within Roseofilum (Cyanobacteria; Desertifilaceae) from marine benthic mats with descriptions of four novel species.</title>
        <authorList>
            <person name="Wang Y."/>
            <person name="Berthold D.E."/>
            <person name="Hu J."/>
            <person name="Lefler F.W."/>
            <person name="Laughinghouse H.D. IV."/>
        </authorList>
    </citation>
    <scope>NUCLEOTIDE SEQUENCE [LARGE SCALE GENOMIC DNA]</scope>
    <source>
        <strain evidence="2 3">BLCC-M114</strain>
    </source>
</reference>
<name>A0ABT7B0B9_9CYAN</name>
<keyword evidence="3" id="KW-1185">Reference proteome</keyword>
<evidence type="ECO:0000256" key="1">
    <source>
        <dbReference type="SAM" id="MobiDB-lite"/>
    </source>
</evidence>
<feature type="region of interest" description="Disordered" evidence="1">
    <location>
        <begin position="1"/>
        <end position="25"/>
    </location>
</feature>
<accession>A0ABT7B0B9</accession>
<dbReference type="RefSeq" id="WP_283765000.1">
    <property type="nucleotide sequence ID" value="NZ_JAQOSO010000002.1"/>
</dbReference>
<feature type="compositionally biased region" description="Basic residues" evidence="1">
    <location>
        <begin position="1"/>
        <end position="12"/>
    </location>
</feature>
<sequence length="60" mass="6969">MGRKAKLKHQRHQVQSPDAKPETVPLETTDFVQEIQQQGYQFKETKTAPEIPQNQIKPQL</sequence>
<organism evidence="2 3">
    <name type="scientific">Roseofilum capinflatum BLCC-M114</name>
    <dbReference type="NCBI Taxonomy" id="3022440"/>
    <lineage>
        <taxon>Bacteria</taxon>
        <taxon>Bacillati</taxon>
        <taxon>Cyanobacteriota</taxon>
        <taxon>Cyanophyceae</taxon>
        <taxon>Desertifilales</taxon>
        <taxon>Desertifilaceae</taxon>
        <taxon>Roseofilum</taxon>
        <taxon>Roseofilum capinflatum</taxon>
    </lineage>
</organism>
<dbReference type="Proteomes" id="UP001235849">
    <property type="component" value="Unassembled WGS sequence"/>
</dbReference>
<evidence type="ECO:0000313" key="3">
    <source>
        <dbReference type="Proteomes" id="UP001235849"/>
    </source>
</evidence>
<comment type="caution">
    <text evidence="2">The sequence shown here is derived from an EMBL/GenBank/DDBJ whole genome shotgun (WGS) entry which is preliminary data.</text>
</comment>
<dbReference type="EMBL" id="JAQOSO010000002">
    <property type="protein sequence ID" value="MDJ1172617.1"/>
    <property type="molecule type" value="Genomic_DNA"/>
</dbReference>
<proteinExistence type="predicted"/>
<protein>
    <submittedName>
        <fullName evidence="2">Uncharacterized protein</fullName>
    </submittedName>
</protein>
<feature type="region of interest" description="Disordered" evidence="1">
    <location>
        <begin position="40"/>
        <end position="60"/>
    </location>
</feature>
<evidence type="ECO:0000313" key="2">
    <source>
        <dbReference type="EMBL" id="MDJ1172617.1"/>
    </source>
</evidence>